<evidence type="ECO:0000256" key="7">
    <source>
        <dbReference type="PIRSR" id="PIRSR610300-51"/>
    </source>
</evidence>
<evidence type="ECO:0000313" key="9">
    <source>
        <dbReference type="Proteomes" id="UP000238308"/>
    </source>
</evidence>
<dbReference type="Proteomes" id="UP000238308">
    <property type="component" value="Unassembled WGS sequence"/>
</dbReference>
<evidence type="ECO:0000256" key="3">
    <source>
        <dbReference type="ARBA" id="ARBA00022964"/>
    </source>
</evidence>
<dbReference type="GO" id="GO:0017172">
    <property type="term" value="F:cysteine dioxygenase activity"/>
    <property type="evidence" value="ECO:0007669"/>
    <property type="project" value="TreeGrafter"/>
</dbReference>
<sequence length="207" mass="22835">MQSEQIVTPTSTALVTRAQYFGQTESLLDRWLPGCSARLSRVCCSLAERLPFSVREVLNEALTQDRLANIVDSLLALPQSENQYTRHVLHADPEGRFTVVGLVWAPQQFSPVHAHFTWCAYRVLTGELTETQYTWDSATDTAVSAKTITRRAGQSACGHAGLDFIHRLGNATRTNKAGSEPAVSIHVYGVDADRISSHVNRLLAVNE</sequence>
<dbReference type="GO" id="GO:0019448">
    <property type="term" value="P:L-cysteine catabolic process"/>
    <property type="evidence" value="ECO:0007669"/>
    <property type="project" value="TreeGrafter"/>
</dbReference>
<keyword evidence="5 7" id="KW-0408">Iron</keyword>
<feature type="binding site" evidence="7">
    <location>
        <position position="115"/>
    </location>
    <ligand>
        <name>Fe cation</name>
        <dbReference type="ChEBI" id="CHEBI:24875"/>
        <note>catalytic</note>
    </ligand>
</feature>
<reference evidence="8 9" key="1">
    <citation type="submission" date="2018-03" db="EMBL/GenBank/DDBJ databases">
        <title>Genomic Encyclopedia of Type Strains, Phase III (KMG-III): the genomes of soil and plant-associated and newly described type strains.</title>
        <authorList>
            <person name="Whitman W."/>
        </authorList>
    </citation>
    <scope>NUCLEOTIDE SEQUENCE [LARGE SCALE GENOMIC DNA]</scope>
    <source>
        <strain evidence="8 9">MWH-P2sevCIIIb</strain>
    </source>
</reference>
<evidence type="ECO:0000313" key="8">
    <source>
        <dbReference type="EMBL" id="PRZ01132.1"/>
    </source>
</evidence>
<keyword evidence="9" id="KW-1185">Reference proteome</keyword>
<comment type="similarity">
    <text evidence="1">Belongs to the cysteine dioxygenase family.</text>
</comment>
<gene>
    <name evidence="8" type="ORF">BCM14_0153</name>
</gene>
<feature type="binding site" evidence="7">
    <location>
        <position position="113"/>
    </location>
    <ligand>
        <name>Fe cation</name>
        <dbReference type="ChEBI" id="CHEBI:24875"/>
        <note>catalytic</note>
    </ligand>
</feature>
<evidence type="ECO:0000256" key="6">
    <source>
        <dbReference type="PIRSR" id="PIRSR610300-50"/>
    </source>
</evidence>
<dbReference type="RefSeq" id="WP_106226091.1">
    <property type="nucleotide sequence ID" value="NZ_PVTV01000002.1"/>
</dbReference>
<evidence type="ECO:0000256" key="5">
    <source>
        <dbReference type="ARBA" id="ARBA00023004"/>
    </source>
</evidence>
<dbReference type="AlphaFoldDB" id="A0A2T0XQI4"/>
<dbReference type="OrthoDB" id="7059163at2"/>
<dbReference type="Pfam" id="PF05995">
    <property type="entry name" value="CDO_I"/>
    <property type="match status" value="1"/>
</dbReference>
<dbReference type="GO" id="GO:0008198">
    <property type="term" value="F:ferrous iron binding"/>
    <property type="evidence" value="ECO:0007669"/>
    <property type="project" value="TreeGrafter"/>
</dbReference>
<keyword evidence="6" id="KW-0883">Thioether bond</keyword>
<accession>A0A2T0XQI4</accession>
<proteinExistence type="inferred from homology"/>
<keyword evidence="3 8" id="KW-0223">Dioxygenase</keyword>
<dbReference type="PANTHER" id="PTHR12918">
    <property type="entry name" value="CYSTEINE DIOXYGENASE"/>
    <property type="match status" value="1"/>
</dbReference>
<organism evidence="8 9">
    <name type="scientific">Jezberella montanilacus</name>
    <dbReference type="NCBI Taxonomy" id="323426"/>
    <lineage>
        <taxon>Bacteria</taxon>
        <taxon>Pseudomonadati</taxon>
        <taxon>Pseudomonadota</taxon>
        <taxon>Betaproteobacteria</taxon>
        <taxon>Burkholderiales</taxon>
        <taxon>Alcaligenaceae</taxon>
        <taxon>Jezberella</taxon>
    </lineage>
</organism>
<dbReference type="EMBL" id="PVTV01000002">
    <property type="protein sequence ID" value="PRZ01132.1"/>
    <property type="molecule type" value="Genomic_DNA"/>
</dbReference>
<evidence type="ECO:0000256" key="4">
    <source>
        <dbReference type="ARBA" id="ARBA00023002"/>
    </source>
</evidence>
<dbReference type="InterPro" id="IPR014710">
    <property type="entry name" value="RmlC-like_jellyroll"/>
</dbReference>
<feature type="cross-link" description="3'-(S-cysteinyl)-tyrosine (Cys-Tyr)" evidence="6">
    <location>
        <begin position="119"/>
        <end position="188"/>
    </location>
</feature>
<feature type="binding site" evidence="7">
    <location>
        <position position="166"/>
    </location>
    <ligand>
        <name>Fe cation</name>
        <dbReference type="ChEBI" id="CHEBI:24875"/>
        <note>catalytic</note>
    </ligand>
</feature>
<protein>
    <submittedName>
        <fullName evidence="8">Cysteine dioxygenase type I</fullName>
    </submittedName>
</protein>
<evidence type="ECO:0000256" key="1">
    <source>
        <dbReference type="ARBA" id="ARBA00006622"/>
    </source>
</evidence>
<name>A0A2T0XQI4_9BURK</name>
<keyword evidence="4" id="KW-0560">Oxidoreductase</keyword>
<evidence type="ECO:0000256" key="2">
    <source>
        <dbReference type="ARBA" id="ARBA00022723"/>
    </source>
</evidence>
<comment type="caution">
    <text evidence="8">The sequence shown here is derived from an EMBL/GenBank/DDBJ whole genome shotgun (WGS) entry which is preliminary data.</text>
</comment>
<dbReference type="CDD" id="cd10548">
    <property type="entry name" value="cupin_CDO"/>
    <property type="match status" value="1"/>
</dbReference>
<dbReference type="InterPro" id="IPR010300">
    <property type="entry name" value="CDO_1"/>
</dbReference>
<keyword evidence="2 7" id="KW-0479">Metal-binding</keyword>
<dbReference type="PANTHER" id="PTHR12918:SF1">
    <property type="entry name" value="CYSTEINE DIOXYGENASE TYPE 1"/>
    <property type="match status" value="1"/>
</dbReference>
<dbReference type="SUPFAM" id="SSF51182">
    <property type="entry name" value="RmlC-like cupins"/>
    <property type="match status" value="1"/>
</dbReference>
<dbReference type="Gene3D" id="2.60.120.10">
    <property type="entry name" value="Jelly Rolls"/>
    <property type="match status" value="1"/>
</dbReference>
<dbReference type="InterPro" id="IPR011051">
    <property type="entry name" value="RmlC_Cupin_sf"/>
</dbReference>